<proteinExistence type="predicted"/>
<keyword evidence="5 7" id="KW-1133">Transmembrane helix</keyword>
<accession>A0A5A7ZTI3</accession>
<sequence length="467" mass="50858">MNKRTIITIAMCLAIFLVMLDTTIMNITLPAIQKGLNVGLDSLSWALNIYTIIFATCTIPLSKLADIYGKGKILIIGLVLFGIGSLISGLAMEFYQLILGRVIASLGASILLPVGNILGISSWKVEDRFKIVAALGLTQGGAAAIGPTLGGIITDSLSWHWIFFINIPIVIIALLLLIKSFDFKKDTTVSTRIDWNGSLISMISLCLLTLGLIKVRDWGFNDWKSITCFSISIITGFLFIIIEKQNSSPMINLNLFRIKEFSSASLVAFIAQFFYIGVIVILPTFFTTVQGKSELDAALILLPMSLTVFIFGGLGSLAINKLGPRLLVFTGLLAILISYILLITLDPNNTLTMSFSTLVLGIGFGIIAGPINVLAASTLDGELLTASQSVISVVRQIGSVIGVSVFISILTNNIKILTVHTPQKISEAYLSIYKVWIPYLFALLLLSLLFAKRDIYLQTKDIKHEKN</sequence>
<dbReference type="EMBL" id="VIBR01000001">
    <property type="protein sequence ID" value="KAA0119393.1"/>
    <property type="molecule type" value="Genomic_DNA"/>
</dbReference>
<dbReference type="InterPro" id="IPR036259">
    <property type="entry name" value="MFS_trans_sf"/>
</dbReference>
<evidence type="ECO:0000259" key="8">
    <source>
        <dbReference type="PROSITE" id="PS50850"/>
    </source>
</evidence>
<evidence type="ECO:0000256" key="4">
    <source>
        <dbReference type="ARBA" id="ARBA00022692"/>
    </source>
</evidence>
<keyword evidence="4 7" id="KW-0812">Transmembrane</keyword>
<feature type="transmembrane region" description="Helical" evidence="7">
    <location>
        <begin position="98"/>
        <end position="119"/>
    </location>
</feature>
<evidence type="ECO:0000256" key="5">
    <source>
        <dbReference type="ARBA" id="ARBA00022989"/>
    </source>
</evidence>
<dbReference type="GO" id="GO:0022857">
    <property type="term" value="F:transmembrane transporter activity"/>
    <property type="evidence" value="ECO:0007669"/>
    <property type="project" value="InterPro"/>
</dbReference>
<dbReference type="SUPFAM" id="SSF103473">
    <property type="entry name" value="MFS general substrate transporter"/>
    <property type="match status" value="1"/>
</dbReference>
<keyword evidence="6 7" id="KW-0472">Membrane</keyword>
<comment type="subcellular location">
    <subcellularLocation>
        <location evidence="1">Cell membrane</location>
        <topology evidence="1">Multi-pass membrane protein</topology>
    </subcellularLocation>
</comment>
<gene>
    <name evidence="9" type="ORF">FKX92_02305</name>
</gene>
<feature type="transmembrane region" description="Helical" evidence="7">
    <location>
        <begin position="389"/>
        <end position="410"/>
    </location>
</feature>
<feature type="domain" description="Major facilitator superfamily (MFS) profile" evidence="8">
    <location>
        <begin position="7"/>
        <end position="454"/>
    </location>
</feature>
<feature type="transmembrane region" description="Helical" evidence="7">
    <location>
        <begin position="159"/>
        <end position="178"/>
    </location>
</feature>
<name>A0A5A7ZTI3_STRSA</name>
<feature type="transmembrane region" description="Helical" evidence="7">
    <location>
        <begin position="357"/>
        <end position="377"/>
    </location>
</feature>
<dbReference type="Pfam" id="PF07690">
    <property type="entry name" value="MFS_1"/>
    <property type="match status" value="1"/>
</dbReference>
<feature type="transmembrane region" description="Helical" evidence="7">
    <location>
        <begin position="298"/>
        <end position="319"/>
    </location>
</feature>
<dbReference type="Gene3D" id="1.20.1250.20">
    <property type="entry name" value="MFS general substrate transporter like domains"/>
    <property type="match status" value="1"/>
</dbReference>
<dbReference type="InterPro" id="IPR020846">
    <property type="entry name" value="MFS_dom"/>
</dbReference>
<evidence type="ECO:0000313" key="9">
    <source>
        <dbReference type="EMBL" id="KAA0119393.1"/>
    </source>
</evidence>
<organism evidence="9 10">
    <name type="scientific">Streptococcus sanguinis</name>
    <dbReference type="NCBI Taxonomy" id="1305"/>
    <lineage>
        <taxon>Bacteria</taxon>
        <taxon>Bacillati</taxon>
        <taxon>Bacillota</taxon>
        <taxon>Bacilli</taxon>
        <taxon>Lactobacillales</taxon>
        <taxon>Streptococcaceae</taxon>
        <taxon>Streptococcus</taxon>
    </lineage>
</organism>
<dbReference type="PRINTS" id="PR01036">
    <property type="entry name" value="TCRTETB"/>
</dbReference>
<feature type="transmembrane region" description="Helical" evidence="7">
    <location>
        <begin position="263"/>
        <end position="286"/>
    </location>
</feature>
<feature type="transmembrane region" description="Helical" evidence="7">
    <location>
        <begin position="199"/>
        <end position="217"/>
    </location>
</feature>
<dbReference type="PROSITE" id="PS50850">
    <property type="entry name" value="MFS"/>
    <property type="match status" value="1"/>
</dbReference>
<feature type="transmembrane region" description="Helical" evidence="7">
    <location>
        <begin position="131"/>
        <end position="153"/>
    </location>
</feature>
<evidence type="ECO:0000256" key="1">
    <source>
        <dbReference type="ARBA" id="ARBA00004651"/>
    </source>
</evidence>
<dbReference type="InterPro" id="IPR011701">
    <property type="entry name" value="MFS"/>
</dbReference>
<dbReference type="CDD" id="cd17321">
    <property type="entry name" value="MFS_MMR_MDR_like"/>
    <property type="match status" value="1"/>
</dbReference>
<feature type="transmembrane region" description="Helical" evidence="7">
    <location>
        <begin position="326"/>
        <end position="345"/>
    </location>
</feature>
<feature type="transmembrane region" description="Helical" evidence="7">
    <location>
        <begin position="73"/>
        <end position="92"/>
    </location>
</feature>
<reference evidence="9 10" key="1">
    <citation type="submission" date="2019-06" db="EMBL/GenBank/DDBJ databases">
        <title>Genome sequence and analysis of a MDR-Streptococcus sanguis isolated from throat swab of children with scarlet fever from Hangzhou,China.</title>
        <authorList>
            <person name="Huang Y."/>
            <person name="Xie L."/>
            <person name="Liu W."/>
        </authorList>
    </citation>
    <scope>NUCLEOTIDE SEQUENCE [LARGE SCALE GENOMIC DNA]</scope>
    <source>
        <strain evidence="9 10">S28</strain>
    </source>
</reference>
<evidence type="ECO:0000256" key="6">
    <source>
        <dbReference type="ARBA" id="ARBA00023136"/>
    </source>
</evidence>
<dbReference type="PANTHER" id="PTHR42718">
    <property type="entry name" value="MAJOR FACILITATOR SUPERFAMILY MULTIDRUG TRANSPORTER MFSC"/>
    <property type="match status" value="1"/>
</dbReference>
<dbReference type="Gene3D" id="1.20.1720.10">
    <property type="entry name" value="Multidrug resistance protein D"/>
    <property type="match status" value="1"/>
</dbReference>
<dbReference type="GO" id="GO:0005886">
    <property type="term" value="C:plasma membrane"/>
    <property type="evidence" value="ECO:0007669"/>
    <property type="project" value="UniProtKB-SubCell"/>
</dbReference>
<evidence type="ECO:0000256" key="3">
    <source>
        <dbReference type="ARBA" id="ARBA00022475"/>
    </source>
</evidence>
<feature type="transmembrane region" description="Helical" evidence="7">
    <location>
        <begin position="223"/>
        <end position="242"/>
    </location>
</feature>
<evidence type="ECO:0000256" key="2">
    <source>
        <dbReference type="ARBA" id="ARBA00022448"/>
    </source>
</evidence>
<feature type="transmembrane region" description="Helical" evidence="7">
    <location>
        <begin position="42"/>
        <end position="61"/>
    </location>
</feature>
<dbReference type="PANTHER" id="PTHR42718:SF46">
    <property type="entry name" value="BLR6921 PROTEIN"/>
    <property type="match status" value="1"/>
</dbReference>
<protein>
    <submittedName>
        <fullName evidence="9">MFS transporter</fullName>
    </submittedName>
</protein>
<feature type="transmembrane region" description="Helical" evidence="7">
    <location>
        <begin position="430"/>
        <end position="451"/>
    </location>
</feature>
<dbReference type="Proteomes" id="UP000324105">
    <property type="component" value="Unassembled WGS sequence"/>
</dbReference>
<dbReference type="AlphaFoldDB" id="A0A5A7ZTI3"/>
<keyword evidence="2" id="KW-0813">Transport</keyword>
<dbReference type="RefSeq" id="WP_149565402.1">
    <property type="nucleotide sequence ID" value="NZ_VIBR01000001.1"/>
</dbReference>
<keyword evidence="3" id="KW-1003">Cell membrane</keyword>
<evidence type="ECO:0000313" key="10">
    <source>
        <dbReference type="Proteomes" id="UP000324105"/>
    </source>
</evidence>
<comment type="caution">
    <text evidence="9">The sequence shown here is derived from an EMBL/GenBank/DDBJ whole genome shotgun (WGS) entry which is preliminary data.</text>
</comment>
<evidence type="ECO:0000256" key="7">
    <source>
        <dbReference type="SAM" id="Phobius"/>
    </source>
</evidence>